<dbReference type="PROSITE" id="PS50011">
    <property type="entry name" value="PROTEIN_KINASE_DOM"/>
    <property type="match status" value="1"/>
</dbReference>
<dbReference type="GO" id="GO:0005524">
    <property type="term" value="F:ATP binding"/>
    <property type="evidence" value="ECO:0007669"/>
    <property type="project" value="UniProtKB-KW"/>
</dbReference>
<dbReference type="InterPro" id="IPR017441">
    <property type="entry name" value="Protein_kinase_ATP_BS"/>
</dbReference>
<organism evidence="7">
    <name type="scientific">marine sediment metagenome</name>
    <dbReference type="NCBI Taxonomy" id="412755"/>
    <lineage>
        <taxon>unclassified sequences</taxon>
        <taxon>metagenomes</taxon>
        <taxon>ecological metagenomes</taxon>
    </lineage>
</organism>
<dbReference type="AlphaFoldDB" id="A0A0F9VG84"/>
<dbReference type="GO" id="GO:0004674">
    <property type="term" value="F:protein serine/threonine kinase activity"/>
    <property type="evidence" value="ECO:0007669"/>
    <property type="project" value="TreeGrafter"/>
</dbReference>
<evidence type="ECO:0000256" key="3">
    <source>
        <dbReference type="ARBA" id="ARBA00022777"/>
    </source>
</evidence>
<dbReference type="PANTHER" id="PTHR43289">
    <property type="entry name" value="MITOGEN-ACTIVATED PROTEIN KINASE KINASE KINASE 20-RELATED"/>
    <property type="match status" value="1"/>
</dbReference>
<dbReference type="Pfam" id="PF00069">
    <property type="entry name" value="Pkinase"/>
    <property type="match status" value="1"/>
</dbReference>
<proteinExistence type="predicted"/>
<name>A0A0F9VG84_9ZZZZ</name>
<evidence type="ECO:0000256" key="5">
    <source>
        <dbReference type="SAM" id="MobiDB-lite"/>
    </source>
</evidence>
<dbReference type="SMART" id="SM00220">
    <property type="entry name" value="S_TKc"/>
    <property type="match status" value="1"/>
</dbReference>
<keyword evidence="3" id="KW-0418">Kinase</keyword>
<evidence type="ECO:0000256" key="4">
    <source>
        <dbReference type="ARBA" id="ARBA00022840"/>
    </source>
</evidence>
<dbReference type="PROSITE" id="PS00107">
    <property type="entry name" value="PROTEIN_KINASE_ATP"/>
    <property type="match status" value="1"/>
</dbReference>
<dbReference type="Gene3D" id="1.10.510.10">
    <property type="entry name" value="Transferase(Phosphotransferase) domain 1"/>
    <property type="match status" value="1"/>
</dbReference>
<feature type="region of interest" description="Disordered" evidence="5">
    <location>
        <begin position="1"/>
        <end position="29"/>
    </location>
</feature>
<protein>
    <recommendedName>
        <fullName evidence="6">Protein kinase domain-containing protein</fullName>
    </recommendedName>
</protein>
<dbReference type="InterPro" id="IPR000719">
    <property type="entry name" value="Prot_kinase_dom"/>
</dbReference>
<keyword evidence="2" id="KW-0547">Nucleotide-binding</keyword>
<feature type="domain" description="Protein kinase" evidence="6">
    <location>
        <begin position="42"/>
        <end position="315"/>
    </location>
</feature>
<sequence>MDSAVDTPASPAGTQVAGKPAKPTLPAVRQGGELPTVLSNRYRIERLLGVGGMGAVYRARDLLREQYGDPDPYVALKTLNEEFAEYPDANALLYSEFALTSRLRHSNVIRFYAFNVDRVSQRAFMTMEMLKGPTLDQLISERTEGLNWHELQQIAIPLLEALHASHSVGVLHGDIKPSNVILTADGLRLFDYGLGQPVQGLLPGLPRLSRKRIAAWTPRYAALELLEGGPLTEAADLYAVAVILYELSSGHHPYSRLTAKQAKCMDQGGTLNKPENLPSNCWPALKAALAFDEEQRNTTVAQLLACFSFKPTSLLQRLFGHAG</sequence>
<keyword evidence="1" id="KW-0808">Transferase</keyword>
<evidence type="ECO:0000259" key="6">
    <source>
        <dbReference type="PROSITE" id="PS50011"/>
    </source>
</evidence>
<dbReference type="PROSITE" id="PS00108">
    <property type="entry name" value="PROTEIN_KINASE_ST"/>
    <property type="match status" value="1"/>
</dbReference>
<dbReference type="PANTHER" id="PTHR43289:SF6">
    <property type="entry name" value="SERINE_THREONINE-PROTEIN KINASE NEKL-3"/>
    <property type="match status" value="1"/>
</dbReference>
<accession>A0A0F9VG84</accession>
<dbReference type="SUPFAM" id="SSF56112">
    <property type="entry name" value="Protein kinase-like (PK-like)"/>
    <property type="match status" value="1"/>
</dbReference>
<dbReference type="InterPro" id="IPR008271">
    <property type="entry name" value="Ser/Thr_kinase_AS"/>
</dbReference>
<evidence type="ECO:0000256" key="2">
    <source>
        <dbReference type="ARBA" id="ARBA00022741"/>
    </source>
</evidence>
<keyword evidence="4" id="KW-0067">ATP-binding</keyword>
<evidence type="ECO:0000256" key="1">
    <source>
        <dbReference type="ARBA" id="ARBA00022679"/>
    </source>
</evidence>
<dbReference type="Gene3D" id="3.30.200.20">
    <property type="entry name" value="Phosphorylase Kinase, domain 1"/>
    <property type="match status" value="1"/>
</dbReference>
<evidence type="ECO:0000313" key="7">
    <source>
        <dbReference type="EMBL" id="KKO04161.1"/>
    </source>
</evidence>
<comment type="caution">
    <text evidence="7">The sequence shown here is derived from an EMBL/GenBank/DDBJ whole genome shotgun (WGS) entry which is preliminary data.</text>
</comment>
<reference evidence="7" key="1">
    <citation type="journal article" date="2015" name="Nature">
        <title>Complex archaea that bridge the gap between prokaryotes and eukaryotes.</title>
        <authorList>
            <person name="Spang A."/>
            <person name="Saw J.H."/>
            <person name="Jorgensen S.L."/>
            <person name="Zaremba-Niedzwiedzka K."/>
            <person name="Martijn J."/>
            <person name="Lind A.E."/>
            <person name="van Eijk R."/>
            <person name="Schleper C."/>
            <person name="Guy L."/>
            <person name="Ettema T.J."/>
        </authorList>
    </citation>
    <scope>NUCLEOTIDE SEQUENCE</scope>
</reference>
<dbReference type="EMBL" id="LAZR01000024">
    <property type="protein sequence ID" value="KKO04161.1"/>
    <property type="molecule type" value="Genomic_DNA"/>
</dbReference>
<gene>
    <name evidence="7" type="ORF">LCGC14_0090610</name>
</gene>
<dbReference type="InterPro" id="IPR011009">
    <property type="entry name" value="Kinase-like_dom_sf"/>
</dbReference>
<dbReference type="CDD" id="cd14014">
    <property type="entry name" value="STKc_PknB_like"/>
    <property type="match status" value="1"/>
</dbReference>